<evidence type="ECO:0000259" key="3">
    <source>
        <dbReference type="Pfam" id="PF13968"/>
    </source>
</evidence>
<name>A0A9N7N3Z6_STRHE</name>
<dbReference type="Pfam" id="PF04578">
    <property type="entry name" value="DUF594"/>
    <property type="match status" value="1"/>
</dbReference>
<dbReference type="Pfam" id="PF04832">
    <property type="entry name" value="SOUL"/>
    <property type="match status" value="1"/>
</dbReference>
<feature type="transmembrane region" description="Helical" evidence="2">
    <location>
        <begin position="300"/>
        <end position="318"/>
    </location>
</feature>
<dbReference type="InterPro" id="IPR025315">
    <property type="entry name" value="DUF4220"/>
</dbReference>
<evidence type="ECO:0000256" key="2">
    <source>
        <dbReference type="SAM" id="Phobius"/>
    </source>
</evidence>
<dbReference type="Proteomes" id="UP001153555">
    <property type="component" value="Unassembled WGS sequence"/>
</dbReference>
<evidence type="ECO:0000256" key="1">
    <source>
        <dbReference type="ARBA" id="ARBA00009817"/>
    </source>
</evidence>
<organism evidence="4 5">
    <name type="scientific">Striga hermonthica</name>
    <name type="common">Purple witchweed</name>
    <name type="synonym">Buchnera hermonthica</name>
    <dbReference type="NCBI Taxonomy" id="68872"/>
    <lineage>
        <taxon>Eukaryota</taxon>
        <taxon>Viridiplantae</taxon>
        <taxon>Streptophyta</taxon>
        <taxon>Embryophyta</taxon>
        <taxon>Tracheophyta</taxon>
        <taxon>Spermatophyta</taxon>
        <taxon>Magnoliopsida</taxon>
        <taxon>eudicotyledons</taxon>
        <taxon>Gunneridae</taxon>
        <taxon>Pentapetalae</taxon>
        <taxon>asterids</taxon>
        <taxon>lamiids</taxon>
        <taxon>Lamiales</taxon>
        <taxon>Orobanchaceae</taxon>
        <taxon>Buchnereae</taxon>
        <taxon>Striga</taxon>
    </lineage>
</organism>
<keyword evidence="5" id="KW-1185">Reference proteome</keyword>
<feature type="domain" description="DUF4220" evidence="3">
    <location>
        <begin position="51"/>
        <end position="417"/>
    </location>
</feature>
<accession>A0A9N7N3Z6</accession>
<dbReference type="InterPro" id="IPR007658">
    <property type="entry name" value="DUF594"/>
</dbReference>
<dbReference type="Pfam" id="PF13968">
    <property type="entry name" value="DUF4220"/>
    <property type="match status" value="1"/>
</dbReference>
<evidence type="ECO:0000313" key="4">
    <source>
        <dbReference type="EMBL" id="CAA0826550.1"/>
    </source>
</evidence>
<proteinExistence type="inferred from homology"/>
<feature type="transmembrane region" description="Helical" evidence="2">
    <location>
        <begin position="585"/>
        <end position="618"/>
    </location>
</feature>
<sequence>MDDIMKEMKRQWEVWDIRAFMMISLSLQTFLILFTPLRKRTSTNWTIMPLWCAYLLADWAAVYAVGQISNTQNNGKGDEENSVSADLLAFWAPILLVHLGGPDTITAFALEDNELWLRHLLSLITQTSAAAYVFFQSLPKNRLWASTVLMFVSGLIKCIERVLSLHGASQNTFRDSLLKDPDPGPTYASLVDDYYWKKEAHLPTHVVRIPEPTPANKGVNRVKTGRLTRPETVLYAHRFFETFKGLLVDLIFSQRERDASRSFFLVRKPRDAFRVIETELNLMYDVLFTKVRIVYRRAGYVFRFVSFVCIAATLGFFYCDDKSGFAKRDVAITYVLLVGGIFLDVVSFLMMVTSDWLLVATKKLPDVNIEDDPINENLHHEEEDPEEYHELGFFRKVARVASRRWCESVSAYNLISYCRNRRSLVKEEFTRRFGLTKFLDRLQYVDQVRFTMALRNHIFHEIRHKSKLADDLDTAKGISAARGDWVLGLEGRYELLDYVLTVDYDHSILLWHIATELCYEDEKKDILENKNYREFSKILSDYMMYLLIMQPAMMSAVGGIGQIRFRDTCAEAEKFLFKRKNEKVSLLRVVLYGVVTFLKYFLLVLVAPVGLPLFYLVYYPIVRFAGGHTGGYFSRWSGEGEEIGQDVACKRIRDVNTQEIKPVTIKGDRSKSVLFDGCILAKELKKVGEKRWEIVSKVWVEILSYAAVNCRAHSHAQELSKGGELITKYDPFIVVETNGDKLSGSSGFNAVAGYIFGKNSAAEKIAMTTPVFTEASDPEISKVSIQIVIPPEKDINSLPAPNETEIRLRKVEGGIAAVSKFSGRPAEEVVREKEKALRSNLERDGLKAKAGCLLARYNDPGRTWSFTMIHDVTQVAFGLGLDRCSHKLPFVSDWV</sequence>
<comment type="similarity">
    <text evidence="1">Belongs to the HEBP family.</text>
</comment>
<dbReference type="Gene3D" id="3.20.80.10">
    <property type="entry name" value="Regulatory factor, effector binding domain"/>
    <property type="match status" value="1"/>
</dbReference>
<feature type="transmembrane region" description="Helical" evidence="2">
    <location>
        <begin position="12"/>
        <end position="34"/>
    </location>
</feature>
<dbReference type="FunFam" id="3.20.80.10:FF:000008">
    <property type="entry name" value="SOUL heme-binding protein"/>
    <property type="match status" value="1"/>
</dbReference>
<feature type="transmembrane region" description="Helical" evidence="2">
    <location>
        <begin position="330"/>
        <end position="353"/>
    </location>
</feature>
<dbReference type="InterPro" id="IPR011256">
    <property type="entry name" value="Reg_factor_effector_dom_sf"/>
</dbReference>
<keyword evidence="2" id="KW-0812">Transmembrane</keyword>
<protein>
    <recommendedName>
        <fullName evidence="3">DUF4220 domain-containing protein</fullName>
    </recommendedName>
</protein>
<dbReference type="InterPro" id="IPR006917">
    <property type="entry name" value="SOUL_heme-bd"/>
</dbReference>
<dbReference type="SUPFAM" id="SSF55136">
    <property type="entry name" value="Probable bacterial effector-binding domain"/>
    <property type="match status" value="1"/>
</dbReference>
<gene>
    <name evidence="4" type="ORF">SHERM_01750</name>
</gene>
<reference evidence="4" key="1">
    <citation type="submission" date="2019-12" db="EMBL/GenBank/DDBJ databases">
        <authorList>
            <person name="Scholes J."/>
        </authorList>
    </citation>
    <scope>NUCLEOTIDE SEQUENCE</scope>
</reference>
<dbReference type="PANTHER" id="PTHR31325">
    <property type="entry name" value="OS01G0798800 PROTEIN-RELATED"/>
    <property type="match status" value="1"/>
</dbReference>
<dbReference type="AlphaFoldDB" id="A0A9N7N3Z6"/>
<keyword evidence="2" id="KW-1133">Transmembrane helix</keyword>
<comment type="caution">
    <text evidence="4">The sequence shown here is derived from an EMBL/GenBank/DDBJ whole genome shotgun (WGS) entry which is preliminary data.</text>
</comment>
<dbReference type="OrthoDB" id="1689146at2759"/>
<dbReference type="EMBL" id="CACSLK010027624">
    <property type="protein sequence ID" value="CAA0826550.1"/>
    <property type="molecule type" value="Genomic_DNA"/>
</dbReference>
<evidence type="ECO:0000313" key="5">
    <source>
        <dbReference type="Proteomes" id="UP001153555"/>
    </source>
</evidence>
<feature type="transmembrane region" description="Helical" evidence="2">
    <location>
        <begin position="46"/>
        <end position="66"/>
    </location>
</feature>
<feature type="transmembrane region" description="Helical" evidence="2">
    <location>
        <begin position="87"/>
        <end position="110"/>
    </location>
</feature>
<keyword evidence="2" id="KW-0472">Membrane</keyword>